<feature type="compositionally biased region" description="Polar residues" evidence="1">
    <location>
        <begin position="42"/>
        <end position="62"/>
    </location>
</feature>
<organism evidence="2 3">
    <name type="scientific">Madurella mycetomatis</name>
    <dbReference type="NCBI Taxonomy" id="100816"/>
    <lineage>
        <taxon>Eukaryota</taxon>
        <taxon>Fungi</taxon>
        <taxon>Dikarya</taxon>
        <taxon>Ascomycota</taxon>
        <taxon>Pezizomycotina</taxon>
        <taxon>Sordariomycetes</taxon>
        <taxon>Sordariomycetidae</taxon>
        <taxon>Sordariales</taxon>
        <taxon>Sordariales incertae sedis</taxon>
        <taxon>Madurella</taxon>
    </lineage>
</organism>
<sequence length="358" mass="38473">MVGRTPKRQRKTSEARSNGQQTPSLEARPPEAPLATPPYPSTQASVGETPTTTANPSRDGSLDVSQTIFASGQTLPQPDFTDQNLFDCLNDDSWVSGGAACPTGMDDGTGFGDPAGAGFEIESFPLPSDLQALGTTSGPSFLKMGLPQPPSLSSAIPGFFPMSPRSPGQSVTGVPSTQAGQDWGQYAHVVALCKMIRLLENHVQAKSTPVDEVMKLSQACIRDITKISAKKEYMQCRSCPALISTIMELIVTLYEDTTRSQAQEAESTASPGLSKPSGPLLHFGVFELDPEEQTAIRNRIIRKEAQECVQIIQVLKRLLGGDTNTAARDSLQSRALAEWCEGMEKRMNELISSLMPLS</sequence>
<dbReference type="OrthoDB" id="2328572at2759"/>
<dbReference type="STRING" id="100816.A0A175WHG2"/>
<dbReference type="EMBL" id="LCTW02000002">
    <property type="protein sequence ID" value="KXX83297.1"/>
    <property type="molecule type" value="Genomic_DNA"/>
</dbReference>
<dbReference type="VEuPathDB" id="FungiDB:MMYC01_200291"/>
<evidence type="ECO:0008006" key="4">
    <source>
        <dbReference type="Google" id="ProtNLM"/>
    </source>
</evidence>
<protein>
    <recommendedName>
        <fullName evidence="4">Aflatoxin biosynthesis regulatory protein</fullName>
    </recommendedName>
</protein>
<feature type="compositionally biased region" description="Pro residues" evidence="1">
    <location>
        <begin position="30"/>
        <end position="40"/>
    </location>
</feature>
<reference evidence="2 3" key="1">
    <citation type="journal article" date="2016" name="Genome Announc.">
        <title>Genome Sequence of Madurella mycetomatis mm55, Isolated from a Human Mycetoma Case in Sudan.</title>
        <authorList>
            <person name="Smit S."/>
            <person name="Derks M.F."/>
            <person name="Bervoets S."/>
            <person name="Fahal A."/>
            <person name="van Leeuwen W."/>
            <person name="van Belkum A."/>
            <person name="van de Sande W.W."/>
        </authorList>
    </citation>
    <scope>NUCLEOTIDE SEQUENCE [LARGE SCALE GENOMIC DNA]</scope>
    <source>
        <strain evidence="3">mm55</strain>
    </source>
</reference>
<keyword evidence="3" id="KW-1185">Reference proteome</keyword>
<evidence type="ECO:0000256" key="1">
    <source>
        <dbReference type="SAM" id="MobiDB-lite"/>
    </source>
</evidence>
<dbReference type="AlphaFoldDB" id="A0A175WHG2"/>
<feature type="region of interest" description="Disordered" evidence="1">
    <location>
        <begin position="1"/>
        <end position="62"/>
    </location>
</feature>
<name>A0A175WHG2_9PEZI</name>
<gene>
    <name evidence="2" type="ORF">MMYC01_200291</name>
</gene>
<dbReference type="Proteomes" id="UP000078237">
    <property type="component" value="Unassembled WGS sequence"/>
</dbReference>
<evidence type="ECO:0000313" key="2">
    <source>
        <dbReference type="EMBL" id="KXX83297.1"/>
    </source>
</evidence>
<proteinExistence type="predicted"/>
<feature type="compositionally biased region" description="Basic residues" evidence="1">
    <location>
        <begin position="1"/>
        <end position="10"/>
    </location>
</feature>
<comment type="caution">
    <text evidence="2">The sequence shown here is derived from an EMBL/GenBank/DDBJ whole genome shotgun (WGS) entry which is preliminary data.</text>
</comment>
<accession>A0A175WHG2</accession>
<evidence type="ECO:0000313" key="3">
    <source>
        <dbReference type="Proteomes" id="UP000078237"/>
    </source>
</evidence>